<dbReference type="AlphaFoldDB" id="Q97MP2"/>
<evidence type="ECO:0000313" key="2">
    <source>
        <dbReference type="EMBL" id="AAK78134.1"/>
    </source>
</evidence>
<dbReference type="PATRIC" id="fig|272562.8.peg.334"/>
<dbReference type="Pfam" id="PF14014">
    <property type="entry name" value="DUF4230"/>
    <property type="match status" value="1"/>
</dbReference>
<proteinExistence type="predicted"/>
<dbReference type="InterPro" id="IPR025324">
    <property type="entry name" value="DUF4230"/>
</dbReference>
<dbReference type="eggNOG" id="ENOG5032YEZ">
    <property type="taxonomic scope" value="Bacteria"/>
</dbReference>
<dbReference type="RefSeq" id="WP_010963476.1">
    <property type="nucleotide sequence ID" value="NC_003030.1"/>
</dbReference>
<organism evidence="2 3">
    <name type="scientific">Clostridium acetobutylicum (strain ATCC 824 / DSM 792 / JCM 1419 / IAM 19013 / LMG 5710 / NBRC 13948 / NRRL B-527 / VKM B-1787 / 2291 / W)</name>
    <dbReference type="NCBI Taxonomy" id="272562"/>
    <lineage>
        <taxon>Bacteria</taxon>
        <taxon>Bacillati</taxon>
        <taxon>Bacillota</taxon>
        <taxon>Clostridia</taxon>
        <taxon>Eubacteriales</taxon>
        <taxon>Clostridiaceae</taxon>
        <taxon>Clostridium</taxon>
    </lineage>
</organism>
<dbReference type="EMBL" id="AE001437">
    <property type="protein sequence ID" value="AAK78134.1"/>
    <property type="molecule type" value="Genomic_DNA"/>
</dbReference>
<reference evidence="2 3" key="1">
    <citation type="journal article" date="2001" name="J. Bacteriol.">
        <title>Genome sequence and comparative analysis of the solvent-producing bacterium Clostridium acetobutylicum.</title>
        <authorList>
            <person name="Nolling J."/>
            <person name="Breton G."/>
            <person name="Omelchenko M.V."/>
            <person name="Makarova K.S."/>
            <person name="Zeng Q."/>
            <person name="Gibson R."/>
            <person name="Lee H.M."/>
            <person name="Dubois J."/>
            <person name="Qiu D."/>
            <person name="Hitti J."/>
            <person name="Wolf Y.I."/>
            <person name="Tatusov R.L."/>
            <person name="Sabathe F."/>
            <person name="Doucette-Stamm L."/>
            <person name="Soucaille P."/>
            <person name="Daly M.J."/>
            <person name="Bennett G.N."/>
            <person name="Koonin E.V."/>
            <person name="Smith D.R."/>
        </authorList>
    </citation>
    <scope>NUCLEOTIDE SEQUENCE [LARGE SCALE GENOMIC DNA]</scope>
    <source>
        <strain evidence="3">ATCC 824 / DSM 792 / JCM 1419 / LMG 5710 / VKM B-1787</strain>
    </source>
</reference>
<keyword evidence="3" id="KW-1185">Reference proteome</keyword>
<evidence type="ECO:0008006" key="4">
    <source>
        <dbReference type="Google" id="ProtNLM"/>
    </source>
</evidence>
<dbReference type="OrthoDB" id="1934723at2"/>
<dbReference type="STRING" id="272562.CA_C0150"/>
<sequence length="221" mass="25402">MKIKVQKKTFFIIMFLCILIGFFAAYKVFNKMSTSQSKPWVVADADDISKKFISKETLIKKIEQKQKLITTEAQISEKVTIDNSWGNLDIFKKLQNISFTGTGTYSIDLSNLKNENISIDNKSRIITLNVSTPQIESINIDDSKTQYQTDNGLFRFGEIKLTTEEHEAIMQNVKKDMSTKMLEDTYYNKALSNSKKSIKNILNSILDNSGVKYYLNIKFKK</sequence>
<keyword evidence="1" id="KW-0812">Transmembrane</keyword>
<evidence type="ECO:0000313" key="3">
    <source>
        <dbReference type="Proteomes" id="UP000000814"/>
    </source>
</evidence>
<evidence type="ECO:0000256" key="1">
    <source>
        <dbReference type="SAM" id="Phobius"/>
    </source>
</evidence>
<dbReference type="HOGENOM" id="CLU_107495_0_0_9"/>
<feature type="transmembrane region" description="Helical" evidence="1">
    <location>
        <begin position="9"/>
        <end position="29"/>
    </location>
</feature>
<gene>
    <name evidence="2" type="ordered locus">CA_C0150</name>
</gene>
<dbReference type="PIR" id="C96918">
    <property type="entry name" value="C96918"/>
</dbReference>
<name>Q97MP2_CLOAB</name>
<dbReference type="Proteomes" id="UP000000814">
    <property type="component" value="Chromosome"/>
</dbReference>
<protein>
    <recommendedName>
        <fullName evidence="4">DUF4230 domain-containing protein</fullName>
    </recommendedName>
</protein>
<dbReference type="GeneID" id="44996632"/>
<accession>Q97MP2</accession>
<dbReference type="KEGG" id="cac:CA_C0150"/>
<keyword evidence="1" id="KW-1133">Transmembrane helix</keyword>
<keyword evidence="1" id="KW-0472">Membrane</keyword>